<evidence type="ECO:0000313" key="2">
    <source>
        <dbReference type="EMBL" id="OAD19707.1"/>
    </source>
</evidence>
<dbReference type="Proteomes" id="UP000076962">
    <property type="component" value="Unassembled WGS sequence"/>
</dbReference>
<dbReference type="GO" id="GO:0016209">
    <property type="term" value="F:antioxidant activity"/>
    <property type="evidence" value="ECO:0007669"/>
    <property type="project" value="InterPro"/>
</dbReference>
<dbReference type="Pfam" id="PF00578">
    <property type="entry name" value="AhpC-TSA"/>
    <property type="match status" value="1"/>
</dbReference>
<dbReference type="AlphaFoldDB" id="A0A176RVE5"/>
<dbReference type="InterPro" id="IPR047262">
    <property type="entry name" value="PRX-like1"/>
</dbReference>
<evidence type="ECO:0000259" key="1">
    <source>
        <dbReference type="Pfam" id="PF00578"/>
    </source>
</evidence>
<name>A0A176RVE5_9GAMM</name>
<feature type="non-terminal residue" evidence="2">
    <location>
        <position position="52"/>
    </location>
</feature>
<sequence length="52" mass="5616">MARTPSNMMPLGTIAPDFTLPNTVTGDTVTLSDLKSDIATVIMFICNHCPYV</sequence>
<accession>A0A176RVE5</accession>
<dbReference type="Gene3D" id="3.40.30.10">
    <property type="entry name" value="Glutaredoxin"/>
    <property type="match status" value="1"/>
</dbReference>
<dbReference type="EMBL" id="LUTY01002694">
    <property type="protein sequence ID" value="OAD19707.1"/>
    <property type="molecule type" value="Genomic_DNA"/>
</dbReference>
<dbReference type="InterPro" id="IPR000866">
    <property type="entry name" value="AhpC/TSA"/>
</dbReference>
<comment type="caution">
    <text evidence="2">The sequence shown here is derived from an EMBL/GenBank/DDBJ whole genome shotgun (WGS) entry which is preliminary data.</text>
</comment>
<protein>
    <submittedName>
        <fullName evidence="2">Alkyl hydroperoxide reductase/ Thiol specific antioxidant/ Mal allergen</fullName>
    </submittedName>
</protein>
<dbReference type="PANTHER" id="PTHR43640">
    <property type="entry name" value="OS07G0260300 PROTEIN"/>
    <property type="match status" value="1"/>
</dbReference>
<evidence type="ECO:0000313" key="3">
    <source>
        <dbReference type="Proteomes" id="UP000076962"/>
    </source>
</evidence>
<dbReference type="InterPro" id="IPR036249">
    <property type="entry name" value="Thioredoxin-like_sf"/>
</dbReference>
<gene>
    <name evidence="2" type="ORF">THIOM_004639</name>
</gene>
<dbReference type="PANTHER" id="PTHR43640:SF1">
    <property type="entry name" value="THIOREDOXIN-DEPENDENT PEROXIREDOXIN"/>
    <property type="match status" value="1"/>
</dbReference>
<dbReference type="SUPFAM" id="SSF52833">
    <property type="entry name" value="Thioredoxin-like"/>
    <property type="match status" value="1"/>
</dbReference>
<feature type="domain" description="Alkyl hydroperoxide reductase subunit C/ Thiol specific antioxidant" evidence="1">
    <location>
        <begin position="12"/>
        <end position="51"/>
    </location>
</feature>
<reference evidence="2 3" key="1">
    <citation type="submission" date="2016-05" db="EMBL/GenBank/DDBJ databases">
        <title>Single-cell genome of chain-forming Candidatus Thiomargarita nelsonii and comparison to other large sulfur-oxidizing bacteria.</title>
        <authorList>
            <person name="Winkel M."/>
            <person name="Salman V."/>
            <person name="Woyke T."/>
            <person name="Schulz-Vogt H."/>
            <person name="Richter M."/>
            <person name="Flood B."/>
            <person name="Bailey J."/>
            <person name="Amann R."/>
            <person name="Mussmann M."/>
        </authorList>
    </citation>
    <scope>NUCLEOTIDE SEQUENCE [LARGE SCALE GENOMIC DNA]</scope>
    <source>
        <strain evidence="2 3">THI036</strain>
    </source>
</reference>
<proteinExistence type="predicted"/>
<dbReference type="GO" id="GO:0016491">
    <property type="term" value="F:oxidoreductase activity"/>
    <property type="evidence" value="ECO:0007669"/>
    <property type="project" value="InterPro"/>
</dbReference>
<keyword evidence="3" id="KW-1185">Reference proteome</keyword>
<organism evidence="2 3">
    <name type="scientific">Candidatus Thiomargarita nelsonii</name>
    <dbReference type="NCBI Taxonomy" id="1003181"/>
    <lineage>
        <taxon>Bacteria</taxon>
        <taxon>Pseudomonadati</taxon>
        <taxon>Pseudomonadota</taxon>
        <taxon>Gammaproteobacteria</taxon>
        <taxon>Thiotrichales</taxon>
        <taxon>Thiotrichaceae</taxon>
        <taxon>Thiomargarita</taxon>
    </lineage>
</organism>